<gene>
    <name evidence="2" type="ORF">JCM19237_4218</name>
</gene>
<proteinExistence type="predicted"/>
<dbReference type="Proteomes" id="UP000029227">
    <property type="component" value="Unassembled WGS sequence"/>
</dbReference>
<sequence>MSLASLWGCSEPQQDSNIRSRGFVYCGQDTPNTFNPQLTDGGLTADTLAAQIFDRLLLLDPVTHRPLPSLAKSWTMSGDGLTYTFSLREGIAFQSTDWFKPTRQFNAQDVVFSFKRVIDPSHPFHAVSGGRYPWFESQALPT</sequence>
<reference evidence="2 3" key="1">
    <citation type="journal article" date="2014" name="Genome Announc.">
        <title>Draft Genome Sequences of Two Vibrionaceae Species, Vibrio ponticus C121 and Photobacterium aphoticum C119, Isolated as Coral Reef Microbiota.</title>
        <authorList>
            <person name="Al-saari N."/>
            <person name="Meirelles P.M."/>
            <person name="Mino S."/>
            <person name="Suda W."/>
            <person name="Oshima K."/>
            <person name="Hattori M."/>
            <person name="Ohkuma M."/>
            <person name="Thompson F.L."/>
            <person name="Gomez-Gil B."/>
            <person name="Sawabe T."/>
            <person name="Sawabe T."/>
        </authorList>
    </citation>
    <scope>NUCLEOTIDE SEQUENCE [LARGE SCALE GENOMIC DNA]</scope>
    <source>
        <strain evidence="2 3">JCM 19237</strain>
    </source>
</reference>
<dbReference type="InterPro" id="IPR039424">
    <property type="entry name" value="SBP_5"/>
</dbReference>
<protein>
    <submittedName>
        <fullName evidence="2">Peptide transport periplasmic protein SapA</fullName>
    </submittedName>
</protein>
<name>A0A090RB93_9GAMM</name>
<evidence type="ECO:0000313" key="3">
    <source>
        <dbReference type="Proteomes" id="UP000029227"/>
    </source>
</evidence>
<accession>A0A090RB93</accession>
<organism evidence="2 3">
    <name type="scientific">Photobacterium aphoticum</name>
    <dbReference type="NCBI Taxonomy" id="754436"/>
    <lineage>
        <taxon>Bacteria</taxon>
        <taxon>Pseudomonadati</taxon>
        <taxon>Pseudomonadota</taxon>
        <taxon>Gammaproteobacteria</taxon>
        <taxon>Vibrionales</taxon>
        <taxon>Vibrionaceae</taxon>
        <taxon>Photobacterium</taxon>
    </lineage>
</organism>
<dbReference type="GO" id="GO:0015833">
    <property type="term" value="P:peptide transport"/>
    <property type="evidence" value="ECO:0007669"/>
    <property type="project" value="TreeGrafter"/>
</dbReference>
<dbReference type="STRING" id="754436.JCM19237_4218"/>
<feature type="domain" description="Solute-binding protein family 5" evidence="1">
    <location>
        <begin position="66"/>
        <end position="127"/>
    </location>
</feature>
<dbReference type="eggNOG" id="COG4166">
    <property type="taxonomic scope" value="Bacteria"/>
</dbReference>
<dbReference type="Pfam" id="PF00496">
    <property type="entry name" value="SBP_bac_5"/>
    <property type="match status" value="1"/>
</dbReference>
<comment type="caution">
    <text evidence="2">The sequence shown here is derived from an EMBL/GenBank/DDBJ whole genome shotgun (WGS) entry which is preliminary data.</text>
</comment>
<dbReference type="AlphaFoldDB" id="A0A090RB93"/>
<dbReference type="EMBL" id="BBMN01000005">
    <property type="protein sequence ID" value="GAL04852.1"/>
    <property type="molecule type" value="Genomic_DNA"/>
</dbReference>
<evidence type="ECO:0000313" key="2">
    <source>
        <dbReference type="EMBL" id="GAL04852.1"/>
    </source>
</evidence>
<dbReference type="PANTHER" id="PTHR30290:SF28">
    <property type="entry name" value="ABC TRANSPORTER PERIPLASMIC-BINDING PROTEIN SAPA-RELATED"/>
    <property type="match status" value="1"/>
</dbReference>
<dbReference type="SUPFAM" id="SSF53850">
    <property type="entry name" value="Periplasmic binding protein-like II"/>
    <property type="match status" value="1"/>
</dbReference>
<dbReference type="GO" id="GO:1904680">
    <property type="term" value="F:peptide transmembrane transporter activity"/>
    <property type="evidence" value="ECO:0007669"/>
    <property type="project" value="TreeGrafter"/>
</dbReference>
<dbReference type="InterPro" id="IPR000914">
    <property type="entry name" value="SBP_5_dom"/>
</dbReference>
<dbReference type="PANTHER" id="PTHR30290">
    <property type="entry name" value="PERIPLASMIC BINDING COMPONENT OF ABC TRANSPORTER"/>
    <property type="match status" value="1"/>
</dbReference>
<evidence type="ECO:0000259" key="1">
    <source>
        <dbReference type="Pfam" id="PF00496"/>
    </source>
</evidence>
<dbReference type="Gene3D" id="3.90.76.10">
    <property type="entry name" value="Dipeptide-binding Protein, Domain 1"/>
    <property type="match status" value="1"/>
</dbReference>